<dbReference type="SUPFAM" id="SSF53474">
    <property type="entry name" value="alpha/beta-Hydrolases"/>
    <property type="match status" value="1"/>
</dbReference>
<proteinExistence type="predicted"/>
<dbReference type="Proteomes" id="UP000185151">
    <property type="component" value="Unassembled WGS sequence"/>
</dbReference>
<dbReference type="PANTHER" id="PTHR43798:SF33">
    <property type="entry name" value="HYDROLASE, PUTATIVE (AFU_ORTHOLOGUE AFUA_2G14860)-RELATED"/>
    <property type="match status" value="1"/>
</dbReference>
<dbReference type="OrthoDB" id="9773293at2"/>
<dbReference type="GO" id="GO:0046464">
    <property type="term" value="P:acylglycerol catabolic process"/>
    <property type="evidence" value="ECO:0007669"/>
    <property type="project" value="TreeGrafter"/>
</dbReference>
<evidence type="ECO:0000313" key="3">
    <source>
        <dbReference type="EMBL" id="SIO56625.1"/>
    </source>
</evidence>
<evidence type="ECO:0000259" key="2">
    <source>
        <dbReference type="Pfam" id="PF00561"/>
    </source>
</evidence>
<dbReference type="PRINTS" id="PR00111">
    <property type="entry name" value="ABHYDROLASE"/>
</dbReference>
<reference evidence="3 4" key="1">
    <citation type="submission" date="2016-11" db="EMBL/GenBank/DDBJ databases">
        <authorList>
            <person name="Jaros S."/>
            <person name="Januszkiewicz K."/>
            <person name="Wedrychowicz H."/>
        </authorList>
    </citation>
    <scope>NUCLEOTIDE SEQUENCE [LARGE SCALE GENOMIC DNA]</scope>
    <source>
        <strain evidence="3 4">GAS95</strain>
    </source>
</reference>
<protein>
    <submittedName>
        <fullName evidence="3">Pimeloyl-ACP methyl ester carboxylesterase</fullName>
    </submittedName>
</protein>
<accession>A0A1N6KJ87</accession>
<gene>
    <name evidence="3" type="ORF">SAMN05444165_3732</name>
</gene>
<dbReference type="InterPro" id="IPR050266">
    <property type="entry name" value="AB_hydrolase_sf"/>
</dbReference>
<evidence type="ECO:0000256" key="1">
    <source>
        <dbReference type="SAM" id="SignalP"/>
    </source>
</evidence>
<sequence length="359" mass="38956">MNFSRHPLVALLCACALAASALSGAAHAAGSGPAEASAAVAGNDGPAYGPELQGFDYPAPVEQFDFTSQGVALHMAYMDIEPAHANGRTAVLLHGKNFCAATWEPTIQRLSEAGYRVIAPDQIGFCKSSKPEHYQYSFQQLARNTHALLESLGVSRATMIGHSTGGMLAIRYALMYPQATQQLVLVNPIGLEDWKAKGVPSLSVDQWYERELKTSADGIRRYEQATYYAGQWRADYEPWVQMLAGMYRGPGKQIVAWNSALLYDMIYTQPVVYELGELQMPTLLMIGQKDTTAIGKDAAPPEVRATLGHYPELGRLAARTIPHATLVEFADMGHAPQMQDPQAFNKALLDGLAAGLGNR</sequence>
<feature type="domain" description="AB hydrolase-1" evidence="2">
    <location>
        <begin position="91"/>
        <end position="341"/>
    </location>
</feature>
<organism evidence="3 4">
    <name type="scientific">Paraburkholderia phenazinium</name>
    <dbReference type="NCBI Taxonomy" id="60549"/>
    <lineage>
        <taxon>Bacteria</taxon>
        <taxon>Pseudomonadati</taxon>
        <taxon>Pseudomonadota</taxon>
        <taxon>Betaproteobacteria</taxon>
        <taxon>Burkholderiales</taxon>
        <taxon>Burkholderiaceae</taxon>
        <taxon>Paraburkholderia</taxon>
    </lineage>
</organism>
<dbReference type="Pfam" id="PF00561">
    <property type="entry name" value="Abhydrolase_1"/>
    <property type="match status" value="1"/>
</dbReference>
<dbReference type="EMBL" id="FSRU01000002">
    <property type="protein sequence ID" value="SIO56625.1"/>
    <property type="molecule type" value="Genomic_DNA"/>
</dbReference>
<dbReference type="InterPro" id="IPR029058">
    <property type="entry name" value="AB_hydrolase_fold"/>
</dbReference>
<evidence type="ECO:0000313" key="4">
    <source>
        <dbReference type="Proteomes" id="UP000185151"/>
    </source>
</evidence>
<dbReference type="GO" id="GO:0016020">
    <property type="term" value="C:membrane"/>
    <property type="evidence" value="ECO:0007669"/>
    <property type="project" value="TreeGrafter"/>
</dbReference>
<dbReference type="AlphaFoldDB" id="A0A1N6KJ87"/>
<feature type="chain" id="PRO_5012884701" evidence="1">
    <location>
        <begin position="29"/>
        <end position="359"/>
    </location>
</feature>
<dbReference type="Gene3D" id="3.40.50.1820">
    <property type="entry name" value="alpha/beta hydrolase"/>
    <property type="match status" value="1"/>
</dbReference>
<keyword evidence="1" id="KW-0732">Signal</keyword>
<dbReference type="InterPro" id="IPR000073">
    <property type="entry name" value="AB_hydrolase_1"/>
</dbReference>
<keyword evidence="4" id="KW-1185">Reference proteome</keyword>
<dbReference type="GO" id="GO:0047372">
    <property type="term" value="F:monoacylglycerol lipase activity"/>
    <property type="evidence" value="ECO:0007669"/>
    <property type="project" value="TreeGrafter"/>
</dbReference>
<feature type="signal peptide" evidence="1">
    <location>
        <begin position="1"/>
        <end position="28"/>
    </location>
</feature>
<dbReference type="PANTHER" id="PTHR43798">
    <property type="entry name" value="MONOACYLGLYCEROL LIPASE"/>
    <property type="match status" value="1"/>
</dbReference>
<name>A0A1N6KJ87_9BURK</name>
<dbReference type="RefSeq" id="WP_074298005.1">
    <property type="nucleotide sequence ID" value="NZ_FSRU01000002.1"/>
</dbReference>